<accession>A0ABT4VCX8</accession>
<evidence type="ECO:0000256" key="8">
    <source>
        <dbReference type="ARBA" id="ARBA00023306"/>
    </source>
</evidence>
<dbReference type="InterPro" id="IPR006009">
    <property type="entry name" value="GlcNAc_MurG"/>
</dbReference>
<evidence type="ECO:0000256" key="7">
    <source>
        <dbReference type="ARBA" id="ARBA00023136"/>
    </source>
</evidence>
<keyword evidence="14" id="KW-1185">Reference proteome</keyword>
<keyword evidence="5 10" id="KW-0133">Cell shape</keyword>
<evidence type="ECO:0000259" key="11">
    <source>
        <dbReference type="Pfam" id="PF03033"/>
    </source>
</evidence>
<keyword evidence="8 10" id="KW-0131">Cell cycle</keyword>
<comment type="function">
    <text evidence="10">Cell wall formation. Catalyzes the transfer of a GlcNAc subunit on undecaprenyl-pyrophosphoryl-MurNAc-pentapeptide (lipid intermediate I) to form undecaprenyl-pyrophosphoryl-MurNAc-(pentapeptide)GlcNAc (lipid intermediate II).</text>
</comment>
<dbReference type="Gene3D" id="3.40.50.2000">
    <property type="entry name" value="Glycogen Phosphorylase B"/>
    <property type="match status" value="2"/>
</dbReference>
<evidence type="ECO:0000256" key="10">
    <source>
        <dbReference type="HAMAP-Rule" id="MF_00033"/>
    </source>
</evidence>
<dbReference type="GO" id="GO:0016740">
    <property type="term" value="F:transferase activity"/>
    <property type="evidence" value="ECO:0007669"/>
    <property type="project" value="UniProtKB-KW"/>
</dbReference>
<evidence type="ECO:0000256" key="3">
    <source>
        <dbReference type="ARBA" id="ARBA00022676"/>
    </source>
</evidence>
<evidence type="ECO:0000256" key="9">
    <source>
        <dbReference type="ARBA" id="ARBA00023316"/>
    </source>
</evidence>
<reference evidence="13 14" key="1">
    <citation type="submission" date="2023-01" db="EMBL/GenBank/DDBJ databases">
        <title>Description of Helicobacter ibis sp. nov. isolated from faecal droppings of black-faced ibis (Theristicus melanopis).</title>
        <authorList>
            <person name="Lopez-Cantillo M."/>
            <person name="Vidal-Veuthey B."/>
            <person name="Mella A."/>
            <person name="De La Haba R."/>
            <person name="Collado L."/>
        </authorList>
    </citation>
    <scope>NUCLEOTIDE SEQUENCE [LARGE SCALE GENOMIC DNA]</scope>
    <source>
        <strain evidence="13 14">A82</strain>
    </source>
</reference>
<evidence type="ECO:0000256" key="1">
    <source>
        <dbReference type="ARBA" id="ARBA00022475"/>
    </source>
</evidence>
<keyword evidence="7 10" id="KW-0472">Membrane</keyword>
<proteinExistence type="inferred from homology"/>
<comment type="catalytic activity">
    <reaction evidence="10">
        <text>di-trans,octa-cis-undecaprenyl diphospho-N-acetyl-alpha-D-muramoyl-L-alanyl-D-glutamyl-meso-2,6-diaminopimeloyl-D-alanyl-D-alanine + UDP-N-acetyl-alpha-D-glucosamine = di-trans,octa-cis-undecaprenyl diphospho-[N-acetyl-alpha-D-glucosaminyl-(1-&gt;4)]-N-acetyl-alpha-D-muramoyl-L-alanyl-D-glutamyl-meso-2,6-diaminopimeloyl-D-alanyl-D-alanine + UDP + H(+)</text>
        <dbReference type="Rhea" id="RHEA:31227"/>
        <dbReference type="ChEBI" id="CHEBI:15378"/>
        <dbReference type="ChEBI" id="CHEBI:57705"/>
        <dbReference type="ChEBI" id="CHEBI:58223"/>
        <dbReference type="ChEBI" id="CHEBI:61387"/>
        <dbReference type="ChEBI" id="CHEBI:61388"/>
        <dbReference type="EC" id="2.4.1.227"/>
    </reaction>
</comment>
<dbReference type="HAMAP" id="MF_00033">
    <property type="entry name" value="MurG"/>
    <property type="match status" value="1"/>
</dbReference>
<comment type="caution">
    <text evidence="10">Lacks conserved residue(s) required for the propagation of feature annotation.</text>
</comment>
<evidence type="ECO:0000256" key="6">
    <source>
        <dbReference type="ARBA" id="ARBA00022984"/>
    </source>
</evidence>
<keyword evidence="6 10" id="KW-0573">Peptidoglycan synthesis</keyword>
<dbReference type="CDD" id="cd03785">
    <property type="entry name" value="GT28_MurG"/>
    <property type="match status" value="1"/>
</dbReference>
<comment type="subcellular location">
    <subcellularLocation>
        <location evidence="10">Cell membrane</location>
        <topology evidence="10">Peripheral membrane protein</topology>
        <orientation evidence="10">Cytoplasmic side</orientation>
    </subcellularLocation>
</comment>
<sequence length="358" mass="40690">MRVVIAGGGTGGHLSVARSFLEELHKGGYECIFIGSCNGQDKMYFENDDRFFKKYFLETSGVVNKSGINKLKSIFMHLRALKESISVLKENKIDCVISVGGYSAAPASFGAIFLKIPLIIHEQNAKIGRLNRILKPYAKVFFSSYLDSSPYKYYPIGEAFFNTARIRREVKTLLFMGGSQGAKAINDFSLSVSSELKERKIRIFHQCGKNDFSRVFEEYKSMGFKVKSLDDDLNCEFDVCVFDFSKNMPNIYNLCDFAVCRAGASSLWELCANCLPALFIPYPHAASNHQYYNAKFIDDLNLGFLCEEKDLFCDVLWNVLNNLDNISSISNELQKLCRIDALREMIEIIKREVLKENY</sequence>
<evidence type="ECO:0000259" key="12">
    <source>
        <dbReference type="Pfam" id="PF04101"/>
    </source>
</evidence>
<feature type="binding site" evidence="10">
    <location>
        <position position="124"/>
    </location>
    <ligand>
        <name>UDP-N-acetyl-alpha-D-glucosamine</name>
        <dbReference type="ChEBI" id="CHEBI:57705"/>
    </ligand>
</feature>
<evidence type="ECO:0000256" key="4">
    <source>
        <dbReference type="ARBA" id="ARBA00022679"/>
    </source>
</evidence>
<feature type="domain" description="Glycosyl transferase family 28 C-terminal" evidence="12">
    <location>
        <begin position="172"/>
        <end position="324"/>
    </location>
</feature>
<feature type="binding site" evidence="10">
    <location>
        <position position="179"/>
    </location>
    <ligand>
        <name>UDP-N-acetyl-alpha-D-glucosamine</name>
        <dbReference type="ChEBI" id="CHEBI:57705"/>
    </ligand>
</feature>
<dbReference type="PANTHER" id="PTHR21015:SF22">
    <property type="entry name" value="GLYCOSYLTRANSFERASE"/>
    <property type="match status" value="1"/>
</dbReference>
<evidence type="ECO:0000256" key="2">
    <source>
        <dbReference type="ARBA" id="ARBA00022618"/>
    </source>
</evidence>
<dbReference type="EMBL" id="JAQHXR010000001">
    <property type="protein sequence ID" value="MDA3968559.1"/>
    <property type="molecule type" value="Genomic_DNA"/>
</dbReference>
<keyword evidence="4 10" id="KW-0808">Transferase</keyword>
<gene>
    <name evidence="10" type="primary">murG</name>
    <name evidence="13" type="ORF">PF021_02595</name>
</gene>
<dbReference type="RefSeq" id="WP_271020844.1">
    <property type="nucleotide sequence ID" value="NZ_JAQHXR010000001.1"/>
</dbReference>
<comment type="caution">
    <text evidence="13">The sequence shown here is derived from an EMBL/GenBank/DDBJ whole genome shotgun (WGS) entry which is preliminary data.</text>
</comment>
<protein>
    <recommendedName>
        <fullName evidence="10">UDP-N-acetylglucosamine--N-acetylmuramyl-(pentapeptide) pyrophosphoryl-undecaprenol N-acetylglucosamine transferase</fullName>
        <ecNumber evidence="10">2.4.1.227</ecNumber>
    </recommendedName>
    <alternativeName>
        <fullName evidence="10">Undecaprenyl-PP-MurNAc-pentapeptide-UDPGlcNAc GlcNAc transferase</fullName>
    </alternativeName>
</protein>
<comment type="pathway">
    <text evidence="10">Cell wall biogenesis; peptidoglycan biosynthesis.</text>
</comment>
<evidence type="ECO:0000313" key="14">
    <source>
        <dbReference type="Proteomes" id="UP001210261"/>
    </source>
</evidence>
<dbReference type="Pfam" id="PF04101">
    <property type="entry name" value="Glyco_tran_28_C"/>
    <property type="match status" value="1"/>
</dbReference>
<name>A0ABT4VCX8_9HELI</name>
<dbReference type="EC" id="2.4.1.227" evidence="10"/>
<keyword evidence="2 10" id="KW-0132">Cell division</keyword>
<dbReference type="InterPro" id="IPR004276">
    <property type="entry name" value="GlycoTrans_28_N"/>
</dbReference>
<feature type="domain" description="Glycosyltransferase family 28 N-terminal" evidence="11">
    <location>
        <begin position="3"/>
        <end position="140"/>
    </location>
</feature>
<organism evidence="13 14">
    <name type="scientific">Helicobacter ibis</name>
    <dbReference type="NCBI Taxonomy" id="2962633"/>
    <lineage>
        <taxon>Bacteria</taxon>
        <taxon>Pseudomonadati</taxon>
        <taxon>Campylobacterota</taxon>
        <taxon>Epsilonproteobacteria</taxon>
        <taxon>Campylobacterales</taxon>
        <taxon>Helicobacteraceae</taxon>
        <taxon>Helicobacter</taxon>
    </lineage>
</organism>
<keyword evidence="1 10" id="KW-1003">Cell membrane</keyword>
<keyword evidence="3 10" id="KW-0328">Glycosyltransferase</keyword>
<feature type="binding site" evidence="10">
    <location>
        <begin position="10"/>
        <end position="12"/>
    </location>
    <ligand>
        <name>UDP-N-acetyl-alpha-D-glucosamine</name>
        <dbReference type="ChEBI" id="CHEBI:57705"/>
    </ligand>
</feature>
<keyword evidence="9 10" id="KW-0961">Cell wall biogenesis/degradation</keyword>
<dbReference type="PANTHER" id="PTHR21015">
    <property type="entry name" value="UDP-N-ACETYLGLUCOSAMINE--N-ACETYLMURAMYL-(PENTAPEPTIDE) PYROPHOSPHORYL-UNDECAPRENOL N-ACETYLGLUCOSAMINE TRANSFERASE 1"/>
    <property type="match status" value="1"/>
</dbReference>
<dbReference type="Proteomes" id="UP001210261">
    <property type="component" value="Unassembled WGS sequence"/>
</dbReference>
<dbReference type="InterPro" id="IPR007235">
    <property type="entry name" value="Glyco_trans_28_C"/>
</dbReference>
<dbReference type="Pfam" id="PF03033">
    <property type="entry name" value="Glyco_transf_28"/>
    <property type="match status" value="1"/>
</dbReference>
<dbReference type="SUPFAM" id="SSF53756">
    <property type="entry name" value="UDP-Glycosyltransferase/glycogen phosphorylase"/>
    <property type="match status" value="1"/>
</dbReference>
<feature type="binding site" evidence="10">
    <location>
        <position position="290"/>
    </location>
    <ligand>
        <name>UDP-N-acetyl-alpha-D-glucosamine</name>
        <dbReference type="ChEBI" id="CHEBI:57705"/>
    </ligand>
</feature>
<evidence type="ECO:0000313" key="13">
    <source>
        <dbReference type="EMBL" id="MDA3968559.1"/>
    </source>
</evidence>
<evidence type="ECO:0000256" key="5">
    <source>
        <dbReference type="ARBA" id="ARBA00022960"/>
    </source>
</evidence>
<comment type="similarity">
    <text evidence="10">Belongs to the glycosyltransferase 28 family. MurG subfamily.</text>
</comment>